<feature type="transmembrane region" description="Helical" evidence="1">
    <location>
        <begin position="129"/>
        <end position="155"/>
    </location>
</feature>
<reference evidence="2" key="1">
    <citation type="submission" date="2020-05" db="EMBL/GenBank/DDBJ databases">
        <authorList>
            <person name="Chiriac C."/>
            <person name="Salcher M."/>
            <person name="Ghai R."/>
            <person name="Kavagutti S V."/>
        </authorList>
    </citation>
    <scope>NUCLEOTIDE SEQUENCE</scope>
</reference>
<accession>A0A6J7U0B1</accession>
<gene>
    <name evidence="2" type="ORF">UFOPK4366_00221</name>
</gene>
<evidence type="ECO:0000256" key="1">
    <source>
        <dbReference type="SAM" id="Phobius"/>
    </source>
</evidence>
<dbReference type="Pfam" id="PF14333">
    <property type="entry name" value="DUF4389"/>
    <property type="match status" value="1"/>
</dbReference>
<keyword evidence="1" id="KW-1133">Transmembrane helix</keyword>
<evidence type="ECO:0000313" key="2">
    <source>
        <dbReference type="EMBL" id="CAB5059794.1"/>
    </source>
</evidence>
<dbReference type="InterPro" id="IPR025498">
    <property type="entry name" value="DUF4389"/>
</dbReference>
<protein>
    <submittedName>
        <fullName evidence="2">Unannotated protein</fullName>
    </submittedName>
</protein>
<dbReference type="AlphaFoldDB" id="A0A6J7U0B1"/>
<feature type="transmembrane region" description="Helical" evidence="1">
    <location>
        <begin position="52"/>
        <end position="76"/>
    </location>
</feature>
<proteinExistence type="predicted"/>
<dbReference type="EMBL" id="CAFBQS010000020">
    <property type="protein sequence ID" value="CAB5059794.1"/>
    <property type="molecule type" value="Genomic_DNA"/>
</dbReference>
<organism evidence="2">
    <name type="scientific">freshwater metagenome</name>
    <dbReference type="NCBI Taxonomy" id="449393"/>
    <lineage>
        <taxon>unclassified sequences</taxon>
        <taxon>metagenomes</taxon>
        <taxon>ecological metagenomes</taxon>
    </lineage>
</organism>
<sequence length="198" mass="22867">MSNQIETTFLVQLEDRDRQTVFWRAILVAPVVFFIASFAVDTWDSDWNTVTYGLFVLPVMLALAFRGTYPSYLLAFNKSFFELLNRVWAYITLLNDQYPSIEASDSVKITYPEINEGKTLSRGLPLIKWAMAIPLYIVGCFYALYAFLMLVLAWFNIIFNGNMPESCADVLVRTSQYWNRVYGYAVLLVTDEYPTFSL</sequence>
<keyword evidence="1" id="KW-0472">Membrane</keyword>
<keyword evidence="1" id="KW-0812">Transmembrane</keyword>
<feature type="transmembrane region" description="Helical" evidence="1">
    <location>
        <begin position="21"/>
        <end position="40"/>
    </location>
</feature>
<name>A0A6J7U0B1_9ZZZZ</name>